<dbReference type="PANTHER" id="PTHR42713:SF3">
    <property type="entry name" value="TRANSCRIPTIONAL REGULATORY PROTEIN HPTR"/>
    <property type="match status" value="1"/>
</dbReference>
<gene>
    <name evidence="11" type="ORF">SAMN05421736_109155</name>
</gene>
<dbReference type="SUPFAM" id="SSF52172">
    <property type="entry name" value="CheY-like"/>
    <property type="match status" value="1"/>
</dbReference>
<accession>A0A1H3RZZ4</accession>
<dbReference type="GO" id="GO:0005737">
    <property type="term" value="C:cytoplasm"/>
    <property type="evidence" value="ECO:0007669"/>
    <property type="project" value="UniProtKB-SubCell"/>
</dbReference>
<dbReference type="Pfam" id="PF12833">
    <property type="entry name" value="HTH_18"/>
    <property type="match status" value="1"/>
</dbReference>
<keyword evidence="3 8" id="KW-0597">Phosphoprotein</keyword>
<evidence type="ECO:0000256" key="1">
    <source>
        <dbReference type="ARBA" id="ARBA00004496"/>
    </source>
</evidence>
<feature type="modified residue" description="4-aspartylphosphate" evidence="8">
    <location>
        <position position="55"/>
    </location>
</feature>
<dbReference type="PROSITE" id="PS01124">
    <property type="entry name" value="HTH_ARAC_FAMILY_2"/>
    <property type="match status" value="1"/>
</dbReference>
<dbReference type="Gene3D" id="1.10.10.60">
    <property type="entry name" value="Homeodomain-like"/>
    <property type="match status" value="2"/>
</dbReference>
<dbReference type="SMART" id="SM00342">
    <property type="entry name" value="HTH_ARAC"/>
    <property type="match status" value="1"/>
</dbReference>
<dbReference type="GO" id="GO:0000160">
    <property type="term" value="P:phosphorelay signal transduction system"/>
    <property type="evidence" value="ECO:0007669"/>
    <property type="project" value="UniProtKB-KW"/>
</dbReference>
<evidence type="ECO:0000313" key="11">
    <source>
        <dbReference type="EMBL" id="SDZ31353.1"/>
    </source>
</evidence>
<dbReference type="EMBL" id="FNPI01000009">
    <property type="protein sequence ID" value="SDZ31353.1"/>
    <property type="molecule type" value="Genomic_DNA"/>
</dbReference>
<evidence type="ECO:0000313" key="12">
    <source>
        <dbReference type="Proteomes" id="UP000198935"/>
    </source>
</evidence>
<dbReference type="AlphaFoldDB" id="A0A1H3RZZ4"/>
<dbReference type="CDD" id="cd17536">
    <property type="entry name" value="REC_YesN-like"/>
    <property type="match status" value="1"/>
</dbReference>
<sequence>MYKVLLVDDERTILEGISAIIDWEAQGVALSGTARNGIEALEFIAEELPDIVITDITMPGMDGIQLIENCKIVFPEIKWILLSGYNEFEYARKAMRFGVKHYLLKPCNENNISSAIREVVKELEEQEEQELYFKNVEKKVNQLLQEEREHFFKEALTNGALTEEKRQELRHLIGLSGENECYRLLLFYPEGKLSGSELQAIETIAQAVIGRKTFRAETVVGKYYIILLKEEEGAEHLCSALEKIQSLYRESGDGKEVTIVLSKAFVPAEMYSFYHDVLTMLDQRFYAGEGCLITPVNRTVFANDDSELYKYDSERLILLLKAGKEKEIERELQTIFEQVAALNMKPSLTKSYFSQLYLSVVKKSVFYSSEARLRDMAKMENMETLQAFRAFFEEVFRDCRLASSRAVKTKYSTVVLKMIDIVEGSLETPDLSLQWVASEQLYMNADYLGKLFKKETGWKFSAYVTNRRIDKAVEIIEQEGDIKVFELAERLGFGDNPQYFSQIFKRVKGCTPSDIIKFS</sequence>
<protein>
    <submittedName>
        <fullName evidence="11">Two-component system, response regulator YesN</fullName>
    </submittedName>
</protein>
<keyword evidence="5" id="KW-0805">Transcription regulation</keyword>
<organism evidence="11 12">
    <name type="scientific">Evansella caseinilytica</name>
    <dbReference type="NCBI Taxonomy" id="1503961"/>
    <lineage>
        <taxon>Bacteria</taxon>
        <taxon>Bacillati</taxon>
        <taxon>Bacillota</taxon>
        <taxon>Bacilli</taxon>
        <taxon>Bacillales</taxon>
        <taxon>Bacillaceae</taxon>
        <taxon>Evansella</taxon>
    </lineage>
</organism>
<keyword evidence="12" id="KW-1185">Reference proteome</keyword>
<dbReference type="Proteomes" id="UP000198935">
    <property type="component" value="Unassembled WGS sequence"/>
</dbReference>
<dbReference type="STRING" id="1503961.SAMN05421736_109155"/>
<evidence type="ECO:0000256" key="6">
    <source>
        <dbReference type="ARBA" id="ARBA00023125"/>
    </source>
</evidence>
<keyword evidence="2" id="KW-0963">Cytoplasm</keyword>
<evidence type="ECO:0000256" key="7">
    <source>
        <dbReference type="ARBA" id="ARBA00023163"/>
    </source>
</evidence>
<dbReference type="InterPro" id="IPR051552">
    <property type="entry name" value="HptR"/>
</dbReference>
<evidence type="ECO:0000256" key="5">
    <source>
        <dbReference type="ARBA" id="ARBA00023015"/>
    </source>
</evidence>
<evidence type="ECO:0000259" key="9">
    <source>
        <dbReference type="PROSITE" id="PS01124"/>
    </source>
</evidence>
<keyword evidence="4" id="KW-0902">Two-component regulatory system</keyword>
<dbReference type="InterPro" id="IPR009057">
    <property type="entry name" value="Homeodomain-like_sf"/>
</dbReference>
<keyword evidence="7" id="KW-0804">Transcription</keyword>
<name>A0A1H3RZZ4_9BACI</name>
<dbReference type="Gene3D" id="3.40.50.2300">
    <property type="match status" value="1"/>
</dbReference>
<dbReference type="InterPro" id="IPR001789">
    <property type="entry name" value="Sig_transdc_resp-reg_receiver"/>
</dbReference>
<proteinExistence type="predicted"/>
<dbReference type="PROSITE" id="PS50110">
    <property type="entry name" value="RESPONSE_REGULATORY"/>
    <property type="match status" value="1"/>
</dbReference>
<comment type="subcellular location">
    <subcellularLocation>
        <location evidence="1">Cytoplasm</location>
    </subcellularLocation>
</comment>
<feature type="domain" description="HTH araC/xylS-type" evidence="9">
    <location>
        <begin position="416"/>
        <end position="518"/>
    </location>
</feature>
<dbReference type="SMART" id="SM00448">
    <property type="entry name" value="REC"/>
    <property type="match status" value="1"/>
</dbReference>
<dbReference type="PANTHER" id="PTHR42713">
    <property type="entry name" value="HISTIDINE KINASE-RELATED"/>
    <property type="match status" value="1"/>
</dbReference>
<dbReference type="Pfam" id="PF00072">
    <property type="entry name" value="Response_reg"/>
    <property type="match status" value="1"/>
</dbReference>
<dbReference type="InterPro" id="IPR011006">
    <property type="entry name" value="CheY-like_superfamily"/>
</dbReference>
<dbReference type="GO" id="GO:0003700">
    <property type="term" value="F:DNA-binding transcription factor activity"/>
    <property type="evidence" value="ECO:0007669"/>
    <property type="project" value="InterPro"/>
</dbReference>
<evidence type="ECO:0000256" key="8">
    <source>
        <dbReference type="PROSITE-ProRule" id="PRU00169"/>
    </source>
</evidence>
<feature type="domain" description="Response regulatory" evidence="10">
    <location>
        <begin position="3"/>
        <end position="120"/>
    </location>
</feature>
<evidence type="ECO:0000256" key="4">
    <source>
        <dbReference type="ARBA" id="ARBA00023012"/>
    </source>
</evidence>
<evidence type="ECO:0000256" key="2">
    <source>
        <dbReference type="ARBA" id="ARBA00022490"/>
    </source>
</evidence>
<keyword evidence="6" id="KW-0238">DNA-binding</keyword>
<reference evidence="12" key="1">
    <citation type="submission" date="2016-10" db="EMBL/GenBank/DDBJ databases">
        <authorList>
            <person name="Varghese N."/>
            <person name="Submissions S."/>
        </authorList>
    </citation>
    <scope>NUCLEOTIDE SEQUENCE [LARGE SCALE GENOMIC DNA]</scope>
    <source>
        <strain evidence="12">SP</strain>
    </source>
</reference>
<dbReference type="GO" id="GO:0043565">
    <property type="term" value="F:sequence-specific DNA binding"/>
    <property type="evidence" value="ECO:0007669"/>
    <property type="project" value="InterPro"/>
</dbReference>
<dbReference type="InterPro" id="IPR018060">
    <property type="entry name" value="HTH_AraC"/>
</dbReference>
<dbReference type="SUPFAM" id="SSF46689">
    <property type="entry name" value="Homeodomain-like"/>
    <property type="match status" value="1"/>
</dbReference>
<evidence type="ECO:0000259" key="10">
    <source>
        <dbReference type="PROSITE" id="PS50110"/>
    </source>
</evidence>
<evidence type="ECO:0000256" key="3">
    <source>
        <dbReference type="ARBA" id="ARBA00022553"/>
    </source>
</evidence>